<evidence type="ECO:0000313" key="1">
    <source>
        <dbReference type="EMBL" id="GGP06638.1"/>
    </source>
</evidence>
<organism evidence="1 2">
    <name type="scientific">Cloacibacterium rupense</name>
    <dbReference type="NCBI Taxonomy" id="517423"/>
    <lineage>
        <taxon>Bacteria</taxon>
        <taxon>Pseudomonadati</taxon>
        <taxon>Bacteroidota</taxon>
        <taxon>Flavobacteriia</taxon>
        <taxon>Flavobacteriales</taxon>
        <taxon>Weeksellaceae</taxon>
    </lineage>
</organism>
<comment type="caution">
    <text evidence="1">The sequence shown here is derived from an EMBL/GenBank/DDBJ whole genome shotgun (WGS) entry which is preliminary data.</text>
</comment>
<sequence>MGSIFDKGKCVHLSANFNSALLEILDHFNFAYTNVPHFKDEKNFQDPPYKREIYMPELGAYDKS</sequence>
<name>A0ABQ2NN96_9FLAO</name>
<accession>A0ABQ2NN96</accession>
<protein>
    <submittedName>
        <fullName evidence="1">Uncharacterized protein</fullName>
    </submittedName>
</protein>
<dbReference type="EMBL" id="BMLV01000008">
    <property type="protein sequence ID" value="GGP06638.1"/>
    <property type="molecule type" value="Genomic_DNA"/>
</dbReference>
<evidence type="ECO:0000313" key="2">
    <source>
        <dbReference type="Proteomes" id="UP000620064"/>
    </source>
</evidence>
<reference evidence="2" key="1">
    <citation type="journal article" date="2019" name="Int. J. Syst. Evol. Microbiol.">
        <title>The Global Catalogue of Microorganisms (GCM) 10K type strain sequencing project: providing services to taxonomists for standard genome sequencing and annotation.</title>
        <authorList>
            <consortium name="The Broad Institute Genomics Platform"/>
            <consortium name="The Broad Institute Genome Sequencing Center for Infectious Disease"/>
            <person name="Wu L."/>
            <person name="Ma J."/>
        </authorList>
    </citation>
    <scope>NUCLEOTIDE SEQUENCE [LARGE SCALE GENOMIC DNA]</scope>
    <source>
        <strain evidence="2">CGMCC 1.7656</strain>
    </source>
</reference>
<gene>
    <name evidence="1" type="ORF">GCM10010992_27350</name>
</gene>
<proteinExistence type="predicted"/>
<keyword evidence="2" id="KW-1185">Reference proteome</keyword>
<dbReference type="Proteomes" id="UP000620064">
    <property type="component" value="Unassembled WGS sequence"/>
</dbReference>